<feature type="domain" description="Zinc-ribbon" evidence="2">
    <location>
        <begin position="27"/>
        <end position="49"/>
    </location>
</feature>
<name>A0A4U1JH60_9BACT</name>
<evidence type="ECO:0000313" key="3">
    <source>
        <dbReference type="EMBL" id="TKD11902.1"/>
    </source>
</evidence>
<accession>A0A4U1JH60</accession>
<protein>
    <submittedName>
        <fullName evidence="3">Zinc ribbon domain-containing protein</fullName>
    </submittedName>
</protein>
<proteinExistence type="predicted"/>
<dbReference type="EMBL" id="SSMQ01000005">
    <property type="protein sequence ID" value="TKD11902.1"/>
    <property type="molecule type" value="Genomic_DNA"/>
</dbReference>
<keyword evidence="4" id="KW-1185">Reference proteome</keyword>
<sequence length="220" mass="23795">MDGAGRATQAGACALFRESPEGGWCVFCPTCGTPNVDGAPTCIKCGNHLQGAAPPPGWGAPQGYPGMQQGYPGPQQQGWGAPPQQQGWGPPPQGFGNYPAPAQFGLVPAAYNGMAGPKGTTRDPVMVLVFSFFCFYGVYVAWAMLSELQAYTQDDNFKPWKIFIPIYNLFFWHSEVPEQVSKAKRMAGCPNPYANGFYEHANVALYSLAKDLNEVWKCSP</sequence>
<keyword evidence="1" id="KW-0472">Membrane</keyword>
<comment type="caution">
    <text evidence="3">The sequence shown here is derived from an EMBL/GenBank/DDBJ whole genome shotgun (WGS) entry which is preliminary data.</text>
</comment>
<reference evidence="3 4" key="1">
    <citation type="submission" date="2019-04" db="EMBL/GenBank/DDBJ databases">
        <authorList>
            <person name="Li Y."/>
            <person name="Wang J."/>
        </authorList>
    </citation>
    <scope>NUCLEOTIDE SEQUENCE [LARGE SCALE GENOMIC DNA]</scope>
    <source>
        <strain evidence="3 4">DSM 14668</strain>
    </source>
</reference>
<evidence type="ECO:0000313" key="4">
    <source>
        <dbReference type="Proteomes" id="UP000309215"/>
    </source>
</evidence>
<organism evidence="3 4">
    <name type="scientific">Polyangium fumosum</name>
    <dbReference type="NCBI Taxonomy" id="889272"/>
    <lineage>
        <taxon>Bacteria</taxon>
        <taxon>Pseudomonadati</taxon>
        <taxon>Myxococcota</taxon>
        <taxon>Polyangia</taxon>
        <taxon>Polyangiales</taxon>
        <taxon>Polyangiaceae</taxon>
        <taxon>Polyangium</taxon>
    </lineage>
</organism>
<dbReference type="OrthoDB" id="5526625at2"/>
<keyword evidence="1" id="KW-0812">Transmembrane</keyword>
<dbReference type="Proteomes" id="UP000309215">
    <property type="component" value="Unassembled WGS sequence"/>
</dbReference>
<dbReference type="Pfam" id="PF13240">
    <property type="entry name" value="Zn_Ribbon_1"/>
    <property type="match status" value="1"/>
</dbReference>
<evidence type="ECO:0000256" key="1">
    <source>
        <dbReference type="SAM" id="Phobius"/>
    </source>
</evidence>
<dbReference type="InterPro" id="IPR026870">
    <property type="entry name" value="Zinc_ribbon_dom"/>
</dbReference>
<dbReference type="AlphaFoldDB" id="A0A4U1JH60"/>
<keyword evidence="1" id="KW-1133">Transmembrane helix</keyword>
<evidence type="ECO:0000259" key="2">
    <source>
        <dbReference type="Pfam" id="PF13240"/>
    </source>
</evidence>
<feature type="transmembrane region" description="Helical" evidence="1">
    <location>
        <begin position="125"/>
        <end position="145"/>
    </location>
</feature>
<gene>
    <name evidence="3" type="ORF">E8A74_07175</name>
</gene>